<keyword evidence="2" id="KW-1185">Reference proteome</keyword>
<sequence length="539" mass="62538">MEKIDKLFNKIRDVDECYGRYLSLRDEKVGREKELDRIEKEIKRTDSISLEKEIKKIGDEYQNILEDIEKLSLGSKECRSISDLEAIFSKIADGDVVLKKSLEFLNHSIALKYINSCGSGEVEDLESGHGDGPMVFKIGKDVETLFQLSARYMEIQEKCYFSLRSIVHKNMLNIVPIGIKVFQDDLSLFFVFKGQSGDLSHCELVGKAIMGLEEISKYEMMSHVIFGVLRDNMKNAVVEEDLSDESIEASNAFFRDTEFYIHNVVEWKLDVVMKEIIEMTKGPRDMEAVKTFELSNRMPKSISASYKRFQKCFEVFRKLKSKRHEKGVRVINRAIKKLFDPKRYEPSIYSYFIEFADITHFLRVYPGHCLADELSKRKEELFFDVIKESSRINVALDEPLVTLKLYFKEKHVEFVENMELFVPEINMSLFEIQFFEMLGENLMKKIQELKMAKRSTIENLPILIDYILDLSFHLPAGAIGSQGKLKSYKQVLSSNRAEVIEGYRNGKLFISSEEFISLCSLVFQESEDKKLLLSEIENK</sequence>
<organism evidence="1 2">
    <name type="scientific">Encephalitozoon intestinalis (strain ATCC 50506)</name>
    <name type="common">Microsporidian parasite</name>
    <name type="synonym">Septata intestinalis</name>
    <dbReference type="NCBI Taxonomy" id="876142"/>
    <lineage>
        <taxon>Eukaryota</taxon>
        <taxon>Fungi</taxon>
        <taxon>Fungi incertae sedis</taxon>
        <taxon>Microsporidia</taxon>
        <taxon>Unikaryonidae</taxon>
        <taxon>Encephalitozoon</taxon>
    </lineage>
</organism>
<dbReference type="EMBL" id="CP001952">
    <property type="protein sequence ID" value="ADM12534.1"/>
    <property type="molecule type" value="Genomic_DNA"/>
</dbReference>
<gene>
    <name evidence="1" type="ORF">Eint_110340</name>
</gene>
<reference evidence="1 2" key="1">
    <citation type="journal article" date="2010" name="Nat. Commun.">
        <title>The complete sequence of the smallest known nuclear genome from the microsporidian Encephalitozoon intestinalis.</title>
        <authorList>
            <person name="Corradi N."/>
            <person name="Pombert J.-F."/>
            <person name="Farinelli L."/>
            <person name="Didier E.S."/>
            <person name="Keeling P.J."/>
        </authorList>
    </citation>
    <scope>NUCLEOTIDE SEQUENCE [LARGE SCALE GENOMIC DNA]</scope>
    <source>
        <strain evidence="1 2">ATCC 50506</strain>
    </source>
</reference>
<dbReference type="OrthoDB" id="2190422at2759"/>
<dbReference type="VEuPathDB" id="MicrosporidiaDB:Eint_110340"/>
<name>E0SAA9_ENCIT</name>
<dbReference type="Proteomes" id="UP000002313">
    <property type="component" value="Chromosome XI"/>
</dbReference>
<dbReference type="KEGG" id="ein:Eint_110340"/>
<evidence type="ECO:0000313" key="1">
    <source>
        <dbReference type="EMBL" id="ADM12534.1"/>
    </source>
</evidence>
<evidence type="ECO:0000313" key="2">
    <source>
        <dbReference type="Proteomes" id="UP000002313"/>
    </source>
</evidence>
<dbReference type="HOGENOM" id="CLU_506248_0_0_1"/>
<reference evidence="1 2" key="2">
    <citation type="journal article" date="2012" name="Proc. Natl. Acad. Sci. U.S.A.">
        <title>Gain and loss of multiple functionally related, horizontally transferred genes in the reduced genomes of two microsporidian parasites.</title>
        <authorList>
            <person name="Pombert J.-F."/>
            <person name="Selman M."/>
            <person name="Burki F."/>
            <person name="Bardell F.T."/>
            <person name="Farinelli L."/>
            <person name="Solter L.F."/>
            <person name="Whitman D.W."/>
            <person name="Weiss L.M."/>
            <person name="Corradi N."/>
            <person name="Keeling P.J."/>
        </authorList>
    </citation>
    <scope>NUCLEOTIDE SEQUENCE [LARGE SCALE GENOMIC DNA]</scope>
    <source>
        <strain evidence="1 2">ATCC 50506</strain>
    </source>
</reference>
<dbReference type="GeneID" id="9699602"/>
<dbReference type="AlphaFoldDB" id="E0SAA9"/>
<dbReference type="RefSeq" id="XP_003073894.1">
    <property type="nucleotide sequence ID" value="XM_003073848.1"/>
</dbReference>
<accession>E0SAA9</accession>
<proteinExistence type="predicted"/>
<protein>
    <submittedName>
        <fullName evidence="1">Uncharacterized protein</fullName>
    </submittedName>
</protein>